<evidence type="ECO:0000313" key="7">
    <source>
        <dbReference type="Proteomes" id="UP000533598"/>
    </source>
</evidence>
<dbReference type="SUPFAM" id="SSF46785">
    <property type="entry name" value="Winged helix' DNA-binding domain"/>
    <property type="match status" value="1"/>
</dbReference>
<keyword evidence="1" id="KW-0805">Transcription regulation</keyword>
<dbReference type="Gene3D" id="1.10.10.10">
    <property type="entry name" value="Winged helix-like DNA-binding domain superfamily/Winged helix DNA-binding domain"/>
    <property type="match status" value="1"/>
</dbReference>
<dbReference type="InterPro" id="IPR036390">
    <property type="entry name" value="WH_DNA-bd_sf"/>
</dbReference>
<dbReference type="PROSITE" id="PS50949">
    <property type="entry name" value="HTH_GNTR"/>
    <property type="match status" value="1"/>
</dbReference>
<dbReference type="PANTHER" id="PTHR43537:SF45">
    <property type="entry name" value="GNTR FAMILY REGULATORY PROTEIN"/>
    <property type="match status" value="1"/>
</dbReference>
<dbReference type="EMBL" id="JACHMH010000001">
    <property type="protein sequence ID" value="MBB4677804.1"/>
    <property type="molecule type" value="Genomic_DNA"/>
</dbReference>
<evidence type="ECO:0000256" key="2">
    <source>
        <dbReference type="ARBA" id="ARBA00023125"/>
    </source>
</evidence>
<dbReference type="InterPro" id="IPR036388">
    <property type="entry name" value="WH-like_DNA-bd_sf"/>
</dbReference>
<dbReference type="SUPFAM" id="SSF48008">
    <property type="entry name" value="GntR ligand-binding domain-like"/>
    <property type="match status" value="1"/>
</dbReference>
<evidence type="ECO:0000256" key="3">
    <source>
        <dbReference type="ARBA" id="ARBA00023163"/>
    </source>
</evidence>
<evidence type="ECO:0000256" key="4">
    <source>
        <dbReference type="SAM" id="MobiDB-lite"/>
    </source>
</evidence>
<dbReference type="RefSeq" id="WP_246492553.1">
    <property type="nucleotide sequence ID" value="NZ_BAAAUI010000002.1"/>
</dbReference>
<dbReference type="Pfam" id="PF07729">
    <property type="entry name" value="FCD"/>
    <property type="match status" value="1"/>
</dbReference>
<name>A0A7W7CAZ4_9PSEU</name>
<sequence length="251" mass="27916">MSELSQGTAARRIDRPVPLRERVFEALLDLIITGSLAPGQHLVEGELAEMLGVSRQPVREALQWLNNEGWVDLVPGYGAFVHVPTEQEADQLLAVRTLLETESARLAALNADKDGVARLREICQQGEAAVLADDVDGAVAANAALHRYVTELSGNKVLLELAAQVDRRVRWFYTPVARQRGKQSWREHRKLISAISTGDAERAAEIMREHTDRTRQSYLEARQSAPAETPAPEVPLRRRRRTVARTAPVKP</sequence>
<dbReference type="Proteomes" id="UP000533598">
    <property type="component" value="Unassembled WGS sequence"/>
</dbReference>
<gene>
    <name evidence="6" type="ORF">HNR67_003922</name>
</gene>
<protein>
    <submittedName>
        <fullName evidence="6">DNA-binding GntR family transcriptional regulator</fullName>
    </submittedName>
</protein>
<dbReference type="CDD" id="cd07377">
    <property type="entry name" value="WHTH_GntR"/>
    <property type="match status" value="1"/>
</dbReference>
<dbReference type="SMART" id="SM00345">
    <property type="entry name" value="HTH_GNTR"/>
    <property type="match status" value="1"/>
</dbReference>
<organism evidence="6 7">
    <name type="scientific">Crossiella cryophila</name>
    <dbReference type="NCBI Taxonomy" id="43355"/>
    <lineage>
        <taxon>Bacteria</taxon>
        <taxon>Bacillati</taxon>
        <taxon>Actinomycetota</taxon>
        <taxon>Actinomycetes</taxon>
        <taxon>Pseudonocardiales</taxon>
        <taxon>Pseudonocardiaceae</taxon>
        <taxon>Crossiella</taxon>
    </lineage>
</organism>
<accession>A0A7W7CAZ4</accession>
<dbReference type="PANTHER" id="PTHR43537">
    <property type="entry name" value="TRANSCRIPTIONAL REGULATOR, GNTR FAMILY"/>
    <property type="match status" value="1"/>
</dbReference>
<feature type="region of interest" description="Disordered" evidence="4">
    <location>
        <begin position="211"/>
        <end position="251"/>
    </location>
</feature>
<proteinExistence type="predicted"/>
<evidence type="ECO:0000259" key="5">
    <source>
        <dbReference type="PROSITE" id="PS50949"/>
    </source>
</evidence>
<evidence type="ECO:0000256" key="1">
    <source>
        <dbReference type="ARBA" id="ARBA00023015"/>
    </source>
</evidence>
<dbReference type="InterPro" id="IPR011711">
    <property type="entry name" value="GntR_C"/>
</dbReference>
<comment type="caution">
    <text evidence="6">The sequence shown here is derived from an EMBL/GenBank/DDBJ whole genome shotgun (WGS) entry which is preliminary data.</text>
</comment>
<keyword evidence="2 6" id="KW-0238">DNA-binding</keyword>
<dbReference type="AlphaFoldDB" id="A0A7W7CAZ4"/>
<keyword evidence="3" id="KW-0804">Transcription</keyword>
<dbReference type="GO" id="GO:0003700">
    <property type="term" value="F:DNA-binding transcription factor activity"/>
    <property type="evidence" value="ECO:0007669"/>
    <property type="project" value="InterPro"/>
</dbReference>
<dbReference type="SMART" id="SM00895">
    <property type="entry name" value="FCD"/>
    <property type="match status" value="1"/>
</dbReference>
<dbReference type="Gene3D" id="1.20.120.530">
    <property type="entry name" value="GntR ligand-binding domain-like"/>
    <property type="match status" value="1"/>
</dbReference>
<reference evidence="6 7" key="1">
    <citation type="submission" date="2020-08" db="EMBL/GenBank/DDBJ databases">
        <title>Sequencing the genomes of 1000 actinobacteria strains.</title>
        <authorList>
            <person name="Klenk H.-P."/>
        </authorList>
    </citation>
    <scope>NUCLEOTIDE SEQUENCE [LARGE SCALE GENOMIC DNA]</scope>
    <source>
        <strain evidence="6 7">DSM 44230</strain>
    </source>
</reference>
<keyword evidence="7" id="KW-1185">Reference proteome</keyword>
<dbReference type="InterPro" id="IPR008920">
    <property type="entry name" value="TF_FadR/GntR_C"/>
</dbReference>
<evidence type="ECO:0000313" key="6">
    <source>
        <dbReference type="EMBL" id="MBB4677804.1"/>
    </source>
</evidence>
<dbReference type="Pfam" id="PF00392">
    <property type="entry name" value="GntR"/>
    <property type="match status" value="1"/>
</dbReference>
<feature type="domain" description="HTH gntR-type" evidence="5">
    <location>
        <begin position="17"/>
        <end position="84"/>
    </location>
</feature>
<dbReference type="GO" id="GO:0003677">
    <property type="term" value="F:DNA binding"/>
    <property type="evidence" value="ECO:0007669"/>
    <property type="project" value="UniProtKB-KW"/>
</dbReference>
<dbReference type="InterPro" id="IPR000524">
    <property type="entry name" value="Tscrpt_reg_HTH_GntR"/>
</dbReference>